<protein>
    <submittedName>
        <fullName evidence="2">Uncharacterized protein</fullName>
    </submittedName>
</protein>
<dbReference type="AlphaFoldDB" id="A0A9P6ISL9"/>
<accession>A0A9P6ISL9</accession>
<evidence type="ECO:0000256" key="1">
    <source>
        <dbReference type="SAM" id="MobiDB-lite"/>
    </source>
</evidence>
<dbReference type="OrthoDB" id="2392043at2759"/>
<name>A0A9P6ISL9_MORAP</name>
<dbReference type="EMBL" id="JAAAHY010001986">
    <property type="protein sequence ID" value="KAF9945838.1"/>
    <property type="molecule type" value="Genomic_DNA"/>
</dbReference>
<gene>
    <name evidence="2" type="ORF">BGZ70_003537</name>
</gene>
<feature type="region of interest" description="Disordered" evidence="1">
    <location>
        <begin position="39"/>
        <end position="76"/>
    </location>
</feature>
<sequence length="171" mass="19319">MDKEQEVDPTVKDSATTASLAPRRASILSGEWISLPTLSVPEDNETLQSTEVQQQHHQRRQSGSTNAIDDNERRKNIDRMKAALTRDTAMTLARSASEADSIRDRDIVLFYEVYSVCFEDAQPLISLLKEEMLIQMLEDLGEHLLGKHTLDSTVSTEIFSDEVLWNDQAQV</sequence>
<evidence type="ECO:0000313" key="2">
    <source>
        <dbReference type="EMBL" id="KAF9945838.1"/>
    </source>
</evidence>
<dbReference type="Proteomes" id="UP000738359">
    <property type="component" value="Unassembled WGS sequence"/>
</dbReference>
<keyword evidence="3" id="KW-1185">Reference proteome</keyword>
<organism evidence="2 3">
    <name type="scientific">Mortierella alpina</name>
    <name type="common">Oleaginous fungus</name>
    <name type="synonym">Mortierella renispora</name>
    <dbReference type="NCBI Taxonomy" id="64518"/>
    <lineage>
        <taxon>Eukaryota</taxon>
        <taxon>Fungi</taxon>
        <taxon>Fungi incertae sedis</taxon>
        <taxon>Mucoromycota</taxon>
        <taxon>Mortierellomycotina</taxon>
        <taxon>Mortierellomycetes</taxon>
        <taxon>Mortierellales</taxon>
        <taxon>Mortierellaceae</taxon>
        <taxon>Mortierella</taxon>
    </lineage>
</organism>
<reference evidence="2" key="1">
    <citation type="journal article" date="2020" name="Fungal Divers.">
        <title>Resolving the Mortierellaceae phylogeny through synthesis of multi-gene phylogenetics and phylogenomics.</title>
        <authorList>
            <person name="Vandepol N."/>
            <person name="Liber J."/>
            <person name="Desiro A."/>
            <person name="Na H."/>
            <person name="Kennedy M."/>
            <person name="Barry K."/>
            <person name="Grigoriev I.V."/>
            <person name="Miller A.N."/>
            <person name="O'Donnell K."/>
            <person name="Stajich J.E."/>
            <person name="Bonito G."/>
        </authorList>
    </citation>
    <scope>NUCLEOTIDE SEQUENCE</scope>
    <source>
        <strain evidence="2">CK1249</strain>
    </source>
</reference>
<comment type="caution">
    <text evidence="2">The sequence shown here is derived from an EMBL/GenBank/DDBJ whole genome shotgun (WGS) entry which is preliminary data.</text>
</comment>
<proteinExistence type="predicted"/>
<evidence type="ECO:0000313" key="3">
    <source>
        <dbReference type="Proteomes" id="UP000738359"/>
    </source>
</evidence>